<dbReference type="HOGENOM" id="CLU_168243_2_0_10"/>
<dbReference type="STRING" id="762903.Pedsa_0928"/>
<gene>
    <name evidence="1" type="ordered locus">Pedsa_0928</name>
</gene>
<proteinExistence type="predicted"/>
<dbReference type="eggNOG" id="ENOG50346A9">
    <property type="taxonomic scope" value="Bacteria"/>
</dbReference>
<dbReference type="InterPro" id="IPR045944">
    <property type="entry name" value="DUF6364"/>
</dbReference>
<reference evidence="2" key="2">
    <citation type="submission" date="2011-02" db="EMBL/GenBank/DDBJ databases">
        <title>The complete genome of Pedobacter saltans DSM 12145.</title>
        <authorList>
            <consortium name="US DOE Joint Genome Institute (JGI-PGF)"/>
            <person name="Lucas S."/>
            <person name="Copeland A."/>
            <person name="Lapidus A."/>
            <person name="Bruce D."/>
            <person name="Goodwin L."/>
            <person name="Pitluck S."/>
            <person name="Kyrpides N."/>
            <person name="Mavromatis K."/>
            <person name="Pagani I."/>
            <person name="Ivanova N."/>
            <person name="Ovchinnikova G."/>
            <person name="Lu M."/>
            <person name="Detter J.C."/>
            <person name="Han C."/>
            <person name="Land M."/>
            <person name="Hauser L."/>
            <person name="Markowitz V."/>
            <person name="Cheng J.-F."/>
            <person name="Hugenholtz P."/>
            <person name="Woyke T."/>
            <person name="Wu D."/>
            <person name="Tindall B."/>
            <person name="Pomrenke H.G."/>
            <person name="Brambilla E."/>
            <person name="Klenk H.-P."/>
            <person name="Eisen J.A."/>
        </authorList>
    </citation>
    <scope>NUCLEOTIDE SEQUENCE [LARGE SCALE GENOMIC DNA]</scope>
    <source>
        <strain evidence="2">ATCC 51119 / DSM 12145 / JCM 21818 / LMG 10337 / NBRC 100064 / NCIMB 13643</strain>
    </source>
</reference>
<keyword evidence="2" id="KW-1185">Reference proteome</keyword>
<dbReference type="AlphaFoldDB" id="F0SAC3"/>
<protein>
    <submittedName>
        <fullName evidence="1">Uncharacterized protein</fullName>
    </submittedName>
</protein>
<evidence type="ECO:0000313" key="1">
    <source>
        <dbReference type="EMBL" id="ADY51500.1"/>
    </source>
</evidence>
<dbReference type="Pfam" id="PF19891">
    <property type="entry name" value="DUF6364"/>
    <property type="match status" value="1"/>
</dbReference>
<accession>F0SAC3</accession>
<organism evidence="1 2">
    <name type="scientific">Pseudopedobacter saltans (strain ATCC 51119 / DSM 12145 / JCM 21818 / CCUG 39354 / LMG 10337 / NBRC 100064 / NCIMB 13643)</name>
    <name type="common">Pedobacter saltans</name>
    <dbReference type="NCBI Taxonomy" id="762903"/>
    <lineage>
        <taxon>Bacteria</taxon>
        <taxon>Pseudomonadati</taxon>
        <taxon>Bacteroidota</taxon>
        <taxon>Sphingobacteriia</taxon>
        <taxon>Sphingobacteriales</taxon>
        <taxon>Sphingobacteriaceae</taxon>
        <taxon>Pseudopedobacter</taxon>
    </lineage>
</organism>
<dbReference type="Proteomes" id="UP000000310">
    <property type="component" value="Chromosome"/>
</dbReference>
<dbReference type="RefSeq" id="WP_013632000.1">
    <property type="nucleotide sequence ID" value="NC_015177.1"/>
</dbReference>
<sequence length="84" mass="9939">MDAKITLSFDEQVIKQAKEFAQKNNISLSRLTEMIFRQITSKNYQTMDELPISDWVNMVAENRAEYTRTPSRKQIKSEFFDSKK</sequence>
<reference evidence="1 2" key="1">
    <citation type="journal article" date="2011" name="Stand. Genomic Sci.">
        <title>Complete genome sequence of the gliding, heparinolytic Pedobacter saltans type strain (113).</title>
        <authorList>
            <person name="Liolios K."/>
            <person name="Sikorski J."/>
            <person name="Lu M."/>
            <person name="Nolan M."/>
            <person name="Lapidus A."/>
            <person name="Lucas S."/>
            <person name="Hammon N."/>
            <person name="Deshpande S."/>
            <person name="Cheng J.F."/>
            <person name="Tapia R."/>
            <person name="Han C."/>
            <person name="Goodwin L."/>
            <person name="Pitluck S."/>
            <person name="Huntemann M."/>
            <person name="Ivanova N."/>
            <person name="Pagani I."/>
            <person name="Mavromatis K."/>
            <person name="Ovchinikova G."/>
            <person name="Pati A."/>
            <person name="Chen A."/>
            <person name="Palaniappan K."/>
            <person name="Land M."/>
            <person name="Hauser L."/>
            <person name="Brambilla E.M."/>
            <person name="Kotsyurbenko O."/>
            <person name="Rohde M."/>
            <person name="Tindall B.J."/>
            <person name="Abt B."/>
            <person name="Goker M."/>
            <person name="Detter J.C."/>
            <person name="Woyke T."/>
            <person name="Bristow J."/>
            <person name="Eisen J.A."/>
            <person name="Markowitz V."/>
            <person name="Hugenholtz P."/>
            <person name="Klenk H.P."/>
            <person name="Kyrpides N.C."/>
        </authorList>
    </citation>
    <scope>NUCLEOTIDE SEQUENCE [LARGE SCALE GENOMIC DNA]</scope>
    <source>
        <strain evidence="2">ATCC 51119 / DSM 12145 / JCM 21818 / LMG 10337 / NBRC 100064 / NCIMB 13643</strain>
    </source>
</reference>
<evidence type="ECO:0000313" key="2">
    <source>
        <dbReference type="Proteomes" id="UP000000310"/>
    </source>
</evidence>
<dbReference type="KEGG" id="psn:Pedsa_0928"/>
<name>F0SAC3_PSESL</name>
<dbReference type="OrthoDB" id="6198066at2"/>
<dbReference type="EMBL" id="CP002545">
    <property type="protein sequence ID" value="ADY51500.1"/>
    <property type="molecule type" value="Genomic_DNA"/>
</dbReference>